<dbReference type="Pfam" id="PF25476">
    <property type="entry name" value="Ribosomal_L19e_C"/>
    <property type="match status" value="1"/>
</dbReference>
<dbReference type="Gene3D" id="1.10.1200.240">
    <property type="match status" value="1"/>
</dbReference>
<dbReference type="EMBL" id="JAFEMO010000013">
    <property type="protein sequence ID" value="KAH7549418.1"/>
    <property type="molecule type" value="Genomic_DNA"/>
</dbReference>
<dbReference type="SMART" id="SM01416">
    <property type="entry name" value="Ribosomal_L19e"/>
    <property type="match status" value="1"/>
</dbReference>
<proteinExistence type="predicted"/>
<evidence type="ECO:0000313" key="3">
    <source>
        <dbReference type="EMBL" id="KAH7549418.1"/>
    </source>
</evidence>
<dbReference type="SUPFAM" id="SSF48140">
    <property type="entry name" value="Ribosomal protein L19 (L19e)"/>
    <property type="match status" value="1"/>
</dbReference>
<dbReference type="InterPro" id="IPR035970">
    <property type="entry name" value="60S_ribosomal_eL19_sf"/>
</dbReference>
<dbReference type="InterPro" id="IPR039547">
    <property type="entry name" value="Ribosomal_eL19"/>
</dbReference>
<reference evidence="3 4" key="1">
    <citation type="submission" date="2021-02" db="EMBL/GenBank/DDBJ databases">
        <title>Plant Genome Project.</title>
        <authorList>
            <person name="Zhang R.-G."/>
        </authorList>
    </citation>
    <scope>NUCLEOTIDE SEQUENCE [LARGE SCALE GENOMIC DNA]</scope>
    <source>
        <tissue evidence="3">Leaves</tissue>
    </source>
</reference>
<dbReference type="PANTHER" id="PTHR10722">
    <property type="entry name" value="60S RIBOSOMAL PROTEIN L19"/>
    <property type="match status" value="1"/>
</dbReference>
<feature type="domain" description="Large ribosomal subunit protein eL19" evidence="2">
    <location>
        <begin position="3"/>
        <end position="126"/>
    </location>
</feature>
<protein>
    <recommendedName>
        <fullName evidence="2">Large ribosomal subunit protein eL19 domain-containing protein</fullName>
    </recommendedName>
</protein>
<evidence type="ECO:0000256" key="1">
    <source>
        <dbReference type="SAM" id="MobiDB-lite"/>
    </source>
</evidence>
<dbReference type="InterPro" id="IPR057260">
    <property type="entry name" value="Ribosomal_L19e_C"/>
</dbReference>
<sequence>MVSLELQRRLAASVLKCGMNMRKLVKDGFIVKRPTKTHSRYRTKQAHEAKMRGRNSGYGKRKGTREARQPKKLLWMRRMRVLRRLLRNYRERDKIDKHLYHHLYMKVKGSAFKNKRVLMETIHKFKGEKVGGKVLLHQFAAKKAKAVALSSIKIVHGER</sequence>
<accession>A0ABQ8H670</accession>
<keyword evidence="4" id="KW-1185">Reference proteome</keyword>
<evidence type="ECO:0000313" key="4">
    <source>
        <dbReference type="Proteomes" id="UP000827721"/>
    </source>
</evidence>
<comment type="caution">
    <text evidence="3">The sequence shown here is derived from an EMBL/GenBank/DDBJ whole genome shotgun (WGS) entry which is preliminary data.</text>
</comment>
<organism evidence="3 4">
    <name type="scientific">Xanthoceras sorbifolium</name>
    <dbReference type="NCBI Taxonomy" id="99658"/>
    <lineage>
        <taxon>Eukaryota</taxon>
        <taxon>Viridiplantae</taxon>
        <taxon>Streptophyta</taxon>
        <taxon>Embryophyta</taxon>
        <taxon>Tracheophyta</taxon>
        <taxon>Spermatophyta</taxon>
        <taxon>Magnoliopsida</taxon>
        <taxon>eudicotyledons</taxon>
        <taxon>Gunneridae</taxon>
        <taxon>Pentapetalae</taxon>
        <taxon>rosids</taxon>
        <taxon>malvids</taxon>
        <taxon>Sapindales</taxon>
        <taxon>Sapindaceae</taxon>
        <taxon>Xanthoceroideae</taxon>
        <taxon>Xanthoceras</taxon>
    </lineage>
</organism>
<dbReference type="Proteomes" id="UP000827721">
    <property type="component" value="Unassembled WGS sequence"/>
</dbReference>
<evidence type="ECO:0000259" key="2">
    <source>
        <dbReference type="SMART" id="SM01416"/>
    </source>
</evidence>
<name>A0ABQ8H670_9ROSI</name>
<gene>
    <name evidence="3" type="ORF">JRO89_XS13G0029500</name>
</gene>
<feature type="region of interest" description="Disordered" evidence="1">
    <location>
        <begin position="37"/>
        <end position="67"/>
    </location>
</feature>
<dbReference type="InterPro" id="IPR000196">
    <property type="entry name" value="Ribosomal_eL19_dom"/>
</dbReference>